<dbReference type="InterPro" id="IPR000182">
    <property type="entry name" value="GNAT_dom"/>
</dbReference>
<accession>A0A1I8H6M2</accession>
<dbReference type="PROSITE" id="PS51186">
    <property type="entry name" value="GNAT"/>
    <property type="match status" value="1"/>
</dbReference>
<organism evidence="2 3">
    <name type="scientific">Macrostomum lignano</name>
    <dbReference type="NCBI Taxonomy" id="282301"/>
    <lineage>
        <taxon>Eukaryota</taxon>
        <taxon>Metazoa</taxon>
        <taxon>Spiralia</taxon>
        <taxon>Lophotrochozoa</taxon>
        <taxon>Platyhelminthes</taxon>
        <taxon>Rhabditophora</taxon>
        <taxon>Macrostomorpha</taxon>
        <taxon>Macrostomida</taxon>
        <taxon>Macrostomidae</taxon>
        <taxon>Macrostomum</taxon>
    </lineage>
</organism>
<dbReference type="Gene3D" id="3.40.630.30">
    <property type="match status" value="1"/>
</dbReference>
<name>A0A1I8H6M2_9PLAT</name>
<dbReference type="PANTHER" id="PTHR20905">
    <property type="entry name" value="N-ACETYLTRANSFERASE-RELATED"/>
    <property type="match status" value="1"/>
</dbReference>
<protein>
    <submittedName>
        <fullName evidence="3">N-acetyltransferase domain-containing protein</fullName>
    </submittedName>
</protein>
<feature type="domain" description="N-acetyltransferase" evidence="1">
    <location>
        <begin position="14"/>
        <end position="214"/>
    </location>
</feature>
<evidence type="ECO:0000313" key="2">
    <source>
        <dbReference type="Proteomes" id="UP000095280"/>
    </source>
</evidence>
<reference evidence="3" key="1">
    <citation type="submission" date="2016-11" db="UniProtKB">
        <authorList>
            <consortium name="WormBaseParasite"/>
        </authorList>
    </citation>
    <scope>IDENTIFICATION</scope>
</reference>
<dbReference type="WBParaSite" id="maker-uti_cns_0004685-snap-gene-0.4-mRNA-1">
    <property type="protein sequence ID" value="maker-uti_cns_0004685-snap-gene-0.4-mRNA-1"/>
    <property type="gene ID" value="maker-uti_cns_0004685-snap-gene-0.4"/>
</dbReference>
<evidence type="ECO:0000259" key="1">
    <source>
        <dbReference type="PROSITE" id="PS51186"/>
    </source>
</evidence>
<dbReference type="PANTHER" id="PTHR20905:SF1">
    <property type="entry name" value="AT07410P-RELATED"/>
    <property type="match status" value="1"/>
</dbReference>
<evidence type="ECO:0000313" key="3">
    <source>
        <dbReference type="WBParaSite" id="maker-uti_cns_0004685-snap-gene-0.4-mRNA-1"/>
    </source>
</evidence>
<sequence length="234" mass="25822">LAMSVEFAEQHEGLTFRTATLADSDAICRLCLADFYPRMPLFRHLNATEASDVETTLAMLPAVLGQGASLVAVDSDSGELVGARLSTVESSAFKQPLLTDSTLAARYPKHSLVVRLVDHVESLVDWSNLYPEARRALAFRLLVVKATHGRRGIGRRLVECSLRLAAQRLDIPLAVGSTESRHSQRIYEKLGFQRLASVDYRQYTDSVSGEQPFAALAETTEHTEAVMFARSTRD</sequence>
<dbReference type="InterPro" id="IPR016181">
    <property type="entry name" value="Acyl_CoA_acyltransferase"/>
</dbReference>
<dbReference type="GO" id="GO:0008080">
    <property type="term" value="F:N-acetyltransferase activity"/>
    <property type="evidence" value="ECO:0007669"/>
    <property type="project" value="TreeGrafter"/>
</dbReference>
<proteinExistence type="predicted"/>
<dbReference type="AlphaFoldDB" id="A0A1I8H6M2"/>
<dbReference type="Pfam" id="PF13508">
    <property type="entry name" value="Acetyltransf_7"/>
    <property type="match status" value="1"/>
</dbReference>
<keyword evidence="2" id="KW-1185">Reference proteome</keyword>
<dbReference type="SUPFAM" id="SSF55729">
    <property type="entry name" value="Acyl-CoA N-acyltransferases (Nat)"/>
    <property type="match status" value="1"/>
</dbReference>
<dbReference type="Proteomes" id="UP000095280">
    <property type="component" value="Unplaced"/>
</dbReference>